<dbReference type="Proteomes" id="UP000029267">
    <property type="component" value="Unassembled WGS sequence"/>
</dbReference>
<organism evidence="1 2">
    <name type="scientific">Geobacillus icigianus</name>
    <dbReference type="NCBI Taxonomy" id="1430331"/>
    <lineage>
        <taxon>Bacteria</taxon>
        <taxon>Bacillati</taxon>
        <taxon>Bacillota</taxon>
        <taxon>Bacilli</taxon>
        <taxon>Bacillales</taxon>
        <taxon>Anoxybacillaceae</taxon>
        <taxon>Geobacillus</taxon>
    </lineage>
</organism>
<dbReference type="EMBL" id="JPYA02000002">
    <property type="protein sequence ID" value="MEB3750925.1"/>
    <property type="molecule type" value="Genomic_DNA"/>
</dbReference>
<evidence type="ECO:0000313" key="1">
    <source>
        <dbReference type="EMBL" id="MEB3750925.1"/>
    </source>
</evidence>
<proteinExistence type="predicted"/>
<keyword evidence="2" id="KW-1185">Reference proteome</keyword>
<accession>A0ABU6BGB6</accession>
<comment type="caution">
    <text evidence="1">The sequence shown here is derived from an EMBL/GenBank/DDBJ whole genome shotgun (WGS) entry which is preliminary data.</text>
</comment>
<dbReference type="RefSeq" id="WP_324698749.1">
    <property type="nucleotide sequence ID" value="NZ_JPYA02000002.1"/>
</dbReference>
<gene>
    <name evidence="1" type="ORF">EP10_001766</name>
</gene>
<reference evidence="1 2" key="1">
    <citation type="journal article" date="2014" name="Genome Announc.">
        <title>Draft Genome Sequence of Geobacillus icigianus Strain G1w1T Isolated from Hot Springs in the Valley of Geysers, Kamchatka (Russian Federation).</title>
        <authorList>
            <person name="Bryanskaya A.V."/>
            <person name="Rozanov A.S."/>
            <person name="Logacheva M.D."/>
            <person name="Kotenko A.V."/>
            <person name="Peltek S.E."/>
        </authorList>
    </citation>
    <scope>NUCLEOTIDE SEQUENCE [LARGE SCALE GENOMIC DNA]</scope>
    <source>
        <strain evidence="1 2">G1w1</strain>
    </source>
</reference>
<sequence length="45" mass="5024">MVLTYRIEVLENVIAPGKGSIPYQIGYYTGKVVSWIITFGGLFDN</sequence>
<protein>
    <submittedName>
        <fullName evidence="1">Uncharacterized protein</fullName>
    </submittedName>
</protein>
<evidence type="ECO:0000313" key="2">
    <source>
        <dbReference type="Proteomes" id="UP000029267"/>
    </source>
</evidence>
<name>A0ABU6BGB6_9BACL</name>